<dbReference type="PANTHER" id="PTHR35606">
    <property type="entry name" value="CELLULOSE-BINDING FAMILY II PROTEIN"/>
    <property type="match status" value="1"/>
</dbReference>
<dbReference type="GO" id="GO:0005576">
    <property type="term" value="C:extracellular region"/>
    <property type="evidence" value="ECO:0007669"/>
    <property type="project" value="InterPro"/>
</dbReference>
<dbReference type="GO" id="GO:0005975">
    <property type="term" value="P:carbohydrate metabolic process"/>
    <property type="evidence" value="ECO:0007669"/>
    <property type="project" value="InterPro"/>
</dbReference>
<evidence type="ECO:0000256" key="1">
    <source>
        <dbReference type="ARBA" id="ARBA00022729"/>
    </source>
</evidence>
<dbReference type="InterPro" id="IPR035971">
    <property type="entry name" value="CBD_sf"/>
</dbReference>
<keyword evidence="1 3" id="KW-0732">Signal</keyword>
<evidence type="ECO:0000259" key="4">
    <source>
        <dbReference type="PROSITE" id="PS51164"/>
    </source>
</evidence>
<feature type="region of interest" description="Disordered" evidence="2">
    <location>
        <begin position="260"/>
        <end position="345"/>
    </location>
</feature>
<name>A0A9N9YYM4_9HYPO</name>
<feature type="signal peptide" evidence="3">
    <location>
        <begin position="1"/>
        <end position="20"/>
    </location>
</feature>
<keyword evidence="6" id="KW-1185">Reference proteome</keyword>
<dbReference type="SUPFAM" id="SSF57180">
    <property type="entry name" value="Cellulose-binding domain"/>
    <property type="match status" value="1"/>
</dbReference>
<dbReference type="EMBL" id="CABFOC020000011">
    <property type="protein sequence ID" value="CAH0045540.1"/>
    <property type="molecule type" value="Genomic_DNA"/>
</dbReference>
<evidence type="ECO:0000313" key="5">
    <source>
        <dbReference type="EMBL" id="CAH0045540.1"/>
    </source>
</evidence>
<dbReference type="SUPFAM" id="SSF55486">
    <property type="entry name" value="Metalloproteases ('zincins'), catalytic domain"/>
    <property type="match status" value="1"/>
</dbReference>
<dbReference type="OrthoDB" id="70316at2759"/>
<dbReference type="PROSITE" id="PS00562">
    <property type="entry name" value="CBM1_1"/>
    <property type="match status" value="1"/>
</dbReference>
<evidence type="ECO:0000256" key="3">
    <source>
        <dbReference type="SAM" id="SignalP"/>
    </source>
</evidence>
<evidence type="ECO:0000256" key="2">
    <source>
        <dbReference type="SAM" id="MobiDB-lite"/>
    </source>
</evidence>
<dbReference type="AlphaFoldDB" id="A0A9N9YYM4"/>
<comment type="caution">
    <text evidence="5">The sequence shown here is derived from an EMBL/GenBank/DDBJ whole genome shotgun (WGS) entry which is preliminary data.</text>
</comment>
<organism evidence="5 6">
    <name type="scientific">Clonostachys solani</name>
    <dbReference type="NCBI Taxonomy" id="160281"/>
    <lineage>
        <taxon>Eukaryota</taxon>
        <taxon>Fungi</taxon>
        <taxon>Dikarya</taxon>
        <taxon>Ascomycota</taxon>
        <taxon>Pezizomycotina</taxon>
        <taxon>Sordariomycetes</taxon>
        <taxon>Hypocreomycetidae</taxon>
        <taxon>Hypocreales</taxon>
        <taxon>Bionectriaceae</taxon>
        <taxon>Clonostachys</taxon>
    </lineage>
</organism>
<sequence length="380" mass="41355">MRAFALSAALLSGFLTCSSALSDLDASVWKNIESKVDSRSIKRLSNRPAKRQSGWSPPSELSTALTEVWDHYESTYSGGPFAETNWGWHQTMNNKGQRTQLATKYAEQYEKWFTWVYGFDGFPYSAIDVKIVGWAVKDTSLLQGSTDGITVYTEKDSDGVPMCTEGKFDQSLWLTDGLDGGFGYTWGQQVGREYFMDNIDSENIHILLHEMGHTFGLDDYWTPTGVTNFIMLAGSAMEVTDFDGWMFRNWWYELAQKNSWSSGSSDSTGTPSSASSAVATTPAATAPATTAAPSPTTTPGGSPASTVRTRTRTRTRTSNGAVETPTQATPVIPAPSQGGSQGGMAAKKWGQCGGIGHSGSTECDEGLKCVQQNEYYFQCL</sequence>
<dbReference type="Pfam" id="PF00734">
    <property type="entry name" value="CBM_1"/>
    <property type="match status" value="1"/>
</dbReference>
<reference evidence="5" key="1">
    <citation type="submission" date="2021-10" db="EMBL/GenBank/DDBJ databases">
        <authorList>
            <person name="Piombo E."/>
        </authorList>
    </citation>
    <scope>NUCLEOTIDE SEQUENCE</scope>
</reference>
<dbReference type="Proteomes" id="UP000775872">
    <property type="component" value="Unassembled WGS sequence"/>
</dbReference>
<gene>
    <name evidence="5" type="ORF">CSOL1703_00011291</name>
</gene>
<dbReference type="GO" id="GO:0030248">
    <property type="term" value="F:cellulose binding"/>
    <property type="evidence" value="ECO:0007669"/>
    <property type="project" value="InterPro"/>
</dbReference>
<dbReference type="InterPro" id="IPR000254">
    <property type="entry name" value="CBD"/>
</dbReference>
<dbReference type="SMART" id="SM00236">
    <property type="entry name" value="fCBD"/>
    <property type="match status" value="1"/>
</dbReference>
<feature type="compositionally biased region" description="Low complexity" evidence="2">
    <location>
        <begin position="261"/>
        <end position="308"/>
    </location>
</feature>
<evidence type="ECO:0000313" key="6">
    <source>
        <dbReference type="Proteomes" id="UP000775872"/>
    </source>
</evidence>
<feature type="chain" id="PRO_5040504180" description="CBM1 domain-containing protein" evidence="3">
    <location>
        <begin position="21"/>
        <end position="380"/>
    </location>
</feature>
<dbReference type="PANTHER" id="PTHR35606:SF4">
    <property type="entry name" value="CELLULOSE-BINDING FAMILY II PROTEIN"/>
    <property type="match status" value="1"/>
</dbReference>
<protein>
    <recommendedName>
        <fullName evidence="4">CBM1 domain-containing protein</fullName>
    </recommendedName>
</protein>
<feature type="compositionally biased region" description="Polar residues" evidence="2">
    <location>
        <begin position="318"/>
        <end position="329"/>
    </location>
</feature>
<accession>A0A9N9YYM4</accession>
<dbReference type="PROSITE" id="PS51164">
    <property type="entry name" value="CBM1_2"/>
    <property type="match status" value="1"/>
</dbReference>
<proteinExistence type="predicted"/>
<feature type="domain" description="CBM1" evidence="4">
    <location>
        <begin position="344"/>
        <end position="380"/>
    </location>
</feature>